<reference evidence="1 2" key="1">
    <citation type="submission" date="2019-05" db="EMBL/GenBank/DDBJ databases">
        <title>Another draft genome of Portunus trituberculatus and its Hox gene families provides insights of decapod evolution.</title>
        <authorList>
            <person name="Jeong J.-H."/>
            <person name="Song I."/>
            <person name="Kim S."/>
            <person name="Choi T."/>
            <person name="Kim D."/>
            <person name="Ryu S."/>
            <person name="Kim W."/>
        </authorList>
    </citation>
    <scope>NUCLEOTIDE SEQUENCE [LARGE SCALE GENOMIC DNA]</scope>
    <source>
        <tissue evidence="1">Muscle</tissue>
    </source>
</reference>
<keyword evidence="2" id="KW-1185">Reference proteome</keyword>
<gene>
    <name evidence="1" type="ORF">E2C01_020949</name>
</gene>
<organism evidence="1 2">
    <name type="scientific">Portunus trituberculatus</name>
    <name type="common">Swimming crab</name>
    <name type="synonym">Neptunus trituberculatus</name>
    <dbReference type="NCBI Taxonomy" id="210409"/>
    <lineage>
        <taxon>Eukaryota</taxon>
        <taxon>Metazoa</taxon>
        <taxon>Ecdysozoa</taxon>
        <taxon>Arthropoda</taxon>
        <taxon>Crustacea</taxon>
        <taxon>Multicrustacea</taxon>
        <taxon>Malacostraca</taxon>
        <taxon>Eumalacostraca</taxon>
        <taxon>Eucarida</taxon>
        <taxon>Decapoda</taxon>
        <taxon>Pleocyemata</taxon>
        <taxon>Brachyura</taxon>
        <taxon>Eubrachyura</taxon>
        <taxon>Portunoidea</taxon>
        <taxon>Portunidae</taxon>
        <taxon>Portuninae</taxon>
        <taxon>Portunus</taxon>
    </lineage>
</organism>
<sequence>MEGEGRHTRGPPTLGIIQASSRHSHTTHPLHGNGLALPATANNCGGRKMRRKNVCQVYRREHSCDERRGFVGEMNSSRNNGGAKEKQRCCRDAFAYIGRLHHKANKLALRAELVQMKHCY</sequence>
<dbReference type="AlphaFoldDB" id="A0A5B7E2Y9"/>
<evidence type="ECO:0000313" key="1">
    <source>
        <dbReference type="EMBL" id="MPC27769.1"/>
    </source>
</evidence>
<dbReference type="Proteomes" id="UP000324222">
    <property type="component" value="Unassembled WGS sequence"/>
</dbReference>
<protein>
    <submittedName>
        <fullName evidence="1">Uncharacterized protein</fullName>
    </submittedName>
</protein>
<name>A0A5B7E2Y9_PORTR</name>
<evidence type="ECO:0000313" key="2">
    <source>
        <dbReference type="Proteomes" id="UP000324222"/>
    </source>
</evidence>
<comment type="caution">
    <text evidence="1">The sequence shown here is derived from an EMBL/GenBank/DDBJ whole genome shotgun (WGS) entry which is preliminary data.</text>
</comment>
<accession>A0A5B7E2Y9</accession>
<dbReference type="EMBL" id="VSRR010001799">
    <property type="protein sequence ID" value="MPC27769.1"/>
    <property type="molecule type" value="Genomic_DNA"/>
</dbReference>
<proteinExistence type="predicted"/>